<evidence type="ECO:0000256" key="12">
    <source>
        <dbReference type="SAM" id="MobiDB-lite"/>
    </source>
</evidence>
<dbReference type="InterPro" id="IPR000687">
    <property type="entry name" value="RIO_kinase"/>
</dbReference>
<dbReference type="EMBL" id="JMCB01000005">
    <property type="protein sequence ID" value="KFE68886.1"/>
    <property type="molecule type" value="Genomic_DNA"/>
</dbReference>
<dbReference type="InterPro" id="IPR011009">
    <property type="entry name" value="Kinase-like_dom_sf"/>
</dbReference>
<organism evidence="14 15">
    <name type="scientific">Hyalangium minutum</name>
    <dbReference type="NCBI Taxonomy" id="394096"/>
    <lineage>
        <taxon>Bacteria</taxon>
        <taxon>Pseudomonadati</taxon>
        <taxon>Myxococcota</taxon>
        <taxon>Myxococcia</taxon>
        <taxon>Myxococcales</taxon>
        <taxon>Cystobacterineae</taxon>
        <taxon>Archangiaceae</taxon>
        <taxon>Hyalangium</taxon>
    </lineage>
</organism>
<feature type="compositionally biased region" description="Low complexity" evidence="12">
    <location>
        <begin position="484"/>
        <end position="500"/>
    </location>
</feature>
<evidence type="ECO:0000259" key="13">
    <source>
        <dbReference type="SMART" id="SM00090"/>
    </source>
</evidence>
<comment type="catalytic activity">
    <reaction evidence="10">
        <text>L-threonyl-[protein] + ATP = O-phospho-L-threonyl-[protein] + ADP + H(+)</text>
        <dbReference type="Rhea" id="RHEA:46608"/>
        <dbReference type="Rhea" id="RHEA-COMP:11060"/>
        <dbReference type="Rhea" id="RHEA-COMP:11605"/>
        <dbReference type="ChEBI" id="CHEBI:15378"/>
        <dbReference type="ChEBI" id="CHEBI:30013"/>
        <dbReference type="ChEBI" id="CHEBI:30616"/>
        <dbReference type="ChEBI" id="CHEBI:61977"/>
        <dbReference type="ChEBI" id="CHEBI:456216"/>
        <dbReference type="EC" id="2.7.11.1"/>
    </reaction>
</comment>
<dbReference type="Gene3D" id="3.30.200.20">
    <property type="entry name" value="Phosphorylase Kinase, domain 1"/>
    <property type="match status" value="1"/>
</dbReference>
<protein>
    <recommendedName>
        <fullName evidence="2">non-specific serine/threonine protein kinase</fullName>
        <ecNumber evidence="2">2.7.11.1</ecNumber>
    </recommendedName>
</protein>
<dbReference type="PROSITE" id="PS00109">
    <property type="entry name" value="PROTEIN_KINASE_TYR"/>
    <property type="match status" value="1"/>
</dbReference>
<sequence>MHAALEVLLADGVIDEVTARLKSGKEADVYIVVHGGQYVAAKIYKERTQRNFKNNAGYKEGRLVRNSRTRRAMEKGSRFGQEAEEEAWKTAEAETLGKLHTAGVRVPSPVMFYEGVLLMELVVDAEGQPAPRLIDALLTPELAAEFYRDLRQQAVKILCADLIHGDLSAYNILLGAAGPTIIDFPQTVSAAANSRAEFFFKRDLDNLQLFFAGYDPGLMGRAGDSSEIWRAYVRRELTPDFEPSGRGAPDGRGPRHGSRQGGRPQGEGGRSFPPRDRSPAPVQEAREAPAPAVEEDEFAILRQGGGERPKVAQLAKAARGGDRPHHRGGSRGGSQGGGRRGPPTGGAPRQGNGQSRPHGDRPQGGGRPSKPPQGAQTQHGGGGSGQTNGAHASHGAGGSGQPNGTRVSHGGGGSGHSHGARAQHGGGGQGAPHHRRGPHGGGGHGAPRGGNAPHASGGSAPHSAQAGGRPQQHGHQGGRGGDRPQGTRQPRQGRRGAAAPVVSYVSRGTASEPGTGGSPEES</sequence>
<dbReference type="Proteomes" id="UP000028725">
    <property type="component" value="Unassembled WGS sequence"/>
</dbReference>
<evidence type="ECO:0000256" key="3">
    <source>
        <dbReference type="ARBA" id="ARBA00022527"/>
    </source>
</evidence>
<dbReference type="SMART" id="SM00090">
    <property type="entry name" value="RIO"/>
    <property type="match status" value="1"/>
</dbReference>
<dbReference type="RefSeq" id="WP_044187452.1">
    <property type="nucleotide sequence ID" value="NZ_JMCB01000005.1"/>
</dbReference>
<proteinExistence type="inferred from homology"/>
<evidence type="ECO:0000313" key="14">
    <source>
        <dbReference type="EMBL" id="KFE68886.1"/>
    </source>
</evidence>
<comment type="catalytic activity">
    <reaction evidence="11">
        <text>L-seryl-[protein] + ATP = O-phospho-L-seryl-[protein] + ADP + H(+)</text>
        <dbReference type="Rhea" id="RHEA:17989"/>
        <dbReference type="Rhea" id="RHEA-COMP:9863"/>
        <dbReference type="Rhea" id="RHEA-COMP:11604"/>
        <dbReference type="ChEBI" id="CHEBI:15378"/>
        <dbReference type="ChEBI" id="CHEBI:29999"/>
        <dbReference type="ChEBI" id="CHEBI:30616"/>
        <dbReference type="ChEBI" id="CHEBI:83421"/>
        <dbReference type="ChEBI" id="CHEBI:456216"/>
        <dbReference type="EC" id="2.7.11.1"/>
    </reaction>
</comment>
<dbReference type="GO" id="GO:0005524">
    <property type="term" value="F:ATP binding"/>
    <property type="evidence" value="ECO:0007669"/>
    <property type="project" value="UniProtKB-KW"/>
</dbReference>
<feature type="region of interest" description="Disordered" evidence="12">
    <location>
        <begin position="239"/>
        <end position="522"/>
    </location>
</feature>
<evidence type="ECO:0000256" key="7">
    <source>
        <dbReference type="ARBA" id="ARBA00022777"/>
    </source>
</evidence>
<dbReference type="EC" id="2.7.11.1" evidence="2"/>
<keyword evidence="15" id="KW-1185">Reference proteome</keyword>
<evidence type="ECO:0000256" key="10">
    <source>
        <dbReference type="ARBA" id="ARBA00047899"/>
    </source>
</evidence>
<evidence type="ECO:0000256" key="8">
    <source>
        <dbReference type="ARBA" id="ARBA00022840"/>
    </source>
</evidence>
<keyword evidence="5" id="KW-0479">Metal-binding</keyword>
<dbReference type="Pfam" id="PF01163">
    <property type="entry name" value="RIO1"/>
    <property type="match status" value="1"/>
</dbReference>
<keyword evidence="3" id="KW-0723">Serine/threonine-protein kinase</keyword>
<evidence type="ECO:0000256" key="9">
    <source>
        <dbReference type="ARBA" id="ARBA00022842"/>
    </source>
</evidence>
<dbReference type="PANTHER" id="PTHR45723">
    <property type="entry name" value="SERINE/THREONINE-PROTEIN KINASE RIO1"/>
    <property type="match status" value="1"/>
</dbReference>
<evidence type="ECO:0000256" key="11">
    <source>
        <dbReference type="ARBA" id="ARBA00048679"/>
    </source>
</evidence>
<keyword evidence="8" id="KW-0067">ATP-binding</keyword>
<evidence type="ECO:0000256" key="5">
    <source>
        <dbReference type="ARBA" id="ARBA00022723"/>
    </source>
</evidence>
<reference evidence="14 15" key="1">
    <citation type="submission" date="2014-04" db="EMBL/GenBank/DDBJ databases">
        <title>Genome assembly of Hyalangium minutum DSM 14724.</title>
        <authorList>
            <person name="Sharma G."/>
            <person name="Subramanian S."/>
        </authorList>
    </citation>
    <scope>NUCLEOTIDE SEQUENCE [LARGE SCALE GENOMIC DNA]</scope>
    <source>
        <strain evidence="14 15">DSM 14724</strain>
    </source>
</reference>
<dbReference type="AlphaFoldDB" id="A0A085WMH3"/>
<keyword evidence="6" id="KW-0547">Nucleotide-binding</keyword>
<evidence type="ECO:0000256" key="6">
    <source>
        <dbReference type="ARBA" id="ARBA00022741"/>
    </source>
</evidence>
<keyword evidence="4" id="KW-0808">Transferase</keyword>
<dbReference type="STRING" id="394096.DB31_6788"/>
<feature type="compositionally biased region" description="Gly residues" evidence="12">
    <location>
        <begin position="330"/>
        <end position="344"/>
    </location>
</feature>
<dbReference type="SUPFAM" id="SSF56112">
    <property type="entry name" value="Protein kinase-like (PK-like)"/>
    <property type="match status" value="1"/>
</dbReference>
<dbReference type="GO" id="GO:0046872">
    <property type="term" value="F:metal ion binding"/>
    <property type="evidence" value="ECO:0007669"/>
    <property type="project" value="UniProtKB-KW"/>
</dbReference>
<evidence type="ECO:0000256" key="4">
    <source>
        <dbReference type="ARBA" id="ARBA00022679"/>
    </source>
</evidence>
<feature type="compositionally biased region" description="Gly residues" evidence="12">
    <location>
        <begin position="439"/>
        <end position="448"/>
    </location>
</feature>
<evidence type="ECO:0000256" key="2">
    <source>
        <dbReference type="ARBA" id="ARBA00012513"/>
    </source>
</evidence>
<dbReference type="InterPro" id="IPR018934">
    <property type="entry name" value="RIO_dom"/>
</dbReference>
<dbReference type="PATRIC" id="fig|394096.3.peg.2832"/>
<dbReference type="GO" id="GO:0004674">
    <property type="term" value="F:protein serine/threonine kinase activity"/>
    <property type="evidence" value="ECO:0007669"/>
    <property type="project" value="UniProtKB-KW"/>
</dbReference>
<dbReference type="InterPro" id="IPR051272">
    <property type="entry name" value="RIO-type_Ser/Thr_kinase"/>
</dbReference>
<comment type="similarity">
    <text evidence="1">Belongs to the protein kinase superfamily. RIO-type Ser/Thr kinase family.</text>
</comment>
<dbReference type="InterPro" id="IPR008266">
    <property type="entry name" value="Tyr_kinase_AS"/>
</dbReference>
<evidence type="ECO:0000256" key="1">
    <source>
        <dbReference type="ARBA" id="ARBA00009196"/>
    </source>
</evidence>
<feature type="domain" description="RIO kinase" evidence="13">
    <location>
        <begin position="4"/>
        <end position="235"/>
    </location>
</feature>
<gene>
    <name evidence="14" type="ORF">DB31_6788</name>
</gene>
<feature type="compositionally biased region" description="Low complexity" evidence="12">
    <location>
        <begin position="464"/>
        <end position="474"/>
    </location>
</feature>
<feature type="compositionally biased region" description="Low complexity" evidence="12">
    <location>
        <begin position="279"/>
        <end position="292"/>
    </location>
</feature>
<comment type="caution">
    <text evidence="14">The sequence shown here is derived from an EMBL/GenBank/DDBJ whole genome shotgun (WGS) entry which is preliminary data.</text>
</comment>
<keyword evidence="9" id="KW-0460">Magnesium</keyword>
<dbReference type="Gene3D" id="1.10.510.10">
    <property type="entry name" value="Transferase(Phosphotransferase) domain 1"/>
    <property type="match status" value="1"/>
</dbReference>
<evidence type="ECO:0000313" key="15">
    <source>
        <dbReference type="Proteomes" id="UP000028725"/>
    </source>
</evidence>
<feature type="compositionally biased region" description="Gly residues" evidence="12">
    <location>
        <begin position="259"/>
        <end position="269"/>
    </location>
</feature>
<keyword evidence="7" id="KW-0418">Kinase</keyword>
<dbReference type="OrthoDB" id="9795258at2"/>
<accession>A0A085WMH3</accession>
<name>A0A085WMH3_9BACT</name>